<evidence type="ECO:0000313" key="3">
    <source>
        <dbReference type="Proteomes" id="UP000253436"/>
    </source>
</evidence>
<keyword evidence="3" id="KW-1185">Reference proteome</keyword>
<dbReference type="EMBL" id="QPJO01000002">
    <property type="protein sequence ID" value="RCW92446.1"/>
    <property type="molecule type" value="Genomic_DNA"/>
</dbReference>
<evidence type="ECO:0000313" key="2">
    <source>
        <dbReference type="EMBL" id="RCW92446.1"/>
    </source>
</evidence>
<comment type="caution">
    <text evidence="2">The sequence shown here is derived from an EMBL/GenBank/DDBJ whole genome shotgun (WGS) entry which is preliminary data.</text>
</comment>
<reference evidence="2 3" key="1">
    <citation type="submission" date="2018-07" db="EMBL/GenBank/DDBJ databases">
        <title>Genomic Encyclopedia of Type Strains, Phase III (KMG-III): the genomes of soil and plant-associated and newly described type strains.</title>
        <authorList>
            <person name="Whitman W."/>
        </authorList>
    </citation>
    <scope>NUCLEOTIDE SEQUENCE [LARGE SCALE GENOMIC DNA]</scope>
    <source>
        <strain evidence="2 3">CECT 7958</strain>
    </source>
</reference>
<dbReference type="AlphaFoldDB" id="A0A368ZG02"/>
<dbReference type="Proteomes" id="UP000253436">
    <property type="component" value="Unassembled WGS sequence"/>
</dbReference>
<feature type="transmembrane region" description="Helical" evidence="1">
    <location>
        <begin position="42"/>
        <end position="58"/>
    </location>
</feature>
<organism evidence="2 3">
    <name type="scientific">Winogradskyella arenosi</name>
    <dbReference type="NCBI Taxonomy" id="533325"/>
    <lineage>
        <taxon>Bacteria</taxon>
        <taxon>Pseudomonadati</taxon>
        <taxon>Bacteroidota</taxon>
        <taxon>Flavobacteriia</taxon>
        <taxon>Flavobacteriales</taxon>
        <taxon>Flavobacteriaceae</taxon>
        <taxon>Winogradskyella</taxon>
    </lineage>
</organism>
<dbReference type="RefSeq" id="WP_114309108.1">
    <property type="nucleotide sequence ID" value="NZ_QPJO01000002.1"/>
</dbReference>
<keyword evidence="1" id="KW-0812">Transmembrane</keyword>
<proteinExistence type="predicted"/>
<feature type="transmembrane region" description="Helical" evidence="1">
    <location>
        <begin position="20"/>
        <end position="36"/>
    </location>
</feature>
<protein>
    <recommendedName>
        <fullName evidence="4">PH (Pleckstrin Homology) domain-containing protein</fullName>
    </recommendedName>
</protein>
<name>A0A368ZG02_9FLAO</name>
<sequence>MTKTDNNSGIELSSKAKYKPLVFALFMIGLCLISLQDISIESVIPLGGAIVFFSLYAFNKKLKVFNFFETHFVFQPGVIGKTTVPYSALKSFAVEKKVIVITYENSDGKEKKIKCLVSQIEPKQFPILESTLKSKISD</sequence>
<accession>A0A368ZG02</accession>
<evidence type="ECO:0000256" key="1">
    <source>
        <dbReference type="SAM" id="Phobius"/>
    </source>
</evidence>
<keyword evidence="1" id="KW-0472">Membrane</keyword>
<keyword evidence="1" id="KW-1133">Transmembrane helix</keyword>
<dbReference type="OrthoDB" id="1435453at2"/>
<gene>
    <name evidence="2" type="ORF">DFQ08_102471</name>
</gene>
<evidence type="ECO:0008006" key="4">
    <source>
        <dbReference type="Google" id="ProtNLM"/>
    </source>
</evidence>